<dbReference type="AlphaFoldDB" id="D6U5G5"/>
<evidence type="ECO:0000259" key="8">
    <source>
        <dbReference type="PROSITE" id="PS50011"/>
    </source>
</evidence>
<keyword evidence="10" id="KW-1185">Reference proteome</keyword>
<evidence type="ECO:0000313" key="9">
    <source>
        <dbReference type="EMBL" id="EFH81745.1"/>
    </source>
</evidence>
<evidence type="ECO:0000313" key="10">
    <source>
        <dbReference type="Proteomes" id="UP000004508"/>
    </source>
</evidence>
<dbReference type="PANTHER" id="PTHR43289:SF34">
    <property type="entry name" value="SERINE_THREONINE-PROTEIN KINASE YBDM-RELATED"/>
    <property type="match status" value="1"/>
</dbReference>
<dbReference type="InterPro" id="IPR008271">
    <property type="entry name" value="Ser/Thr_kinase_AS"/>
</dbReference>
<feature type="transmembrane region" description="Helical" evidence="7">
    <location>
        <begin position="540"/>
        <end position="558"/>
    </location>
</feature>
<keyword evidence="1" id="KW-0808">Transferase</keyword>
<dbReference type="InterPro" id="IPR000719">
    <property type="entry name" value="Prot_kinase_dom"/>
</dbReference>
<evidence type="ECO:0000256" key="2">
    <source>
        <dbReference type="ARBA" id="ARBA00022741"/>
    </source>
</evidence>
<dbReference type="SMART" id="SM00220">
    <property type="entry name" value="S_TKc"/>
    <property type="match status" value="1"/>
</dbReference>
<evidence type="ECO:0000256" key="4">
    <source>
        <dbReference type="ARBA" id="ARBA00022840"/>
    </source>
</evidence>
<evidence type="ECO:0000256" key="3">
    <source>
        <dbReference type="ARBA" id="ARBA00022777"/>
    </source>
</evidence>
<dbReference type="Pfam" id="PF00069">
    <property type="entry name" value="Pkinase"/>
    <property type="match status" value="1"/>
</dbReference>
<evidence type="ECO:0000256" key="5">
    <source>
        <dbReference type="PROSITE-ProRule" id="PRU10141"/>
    </source>
</evidence>
<dbReference type="GO" id="GO:0004674">
    <property type="term" value="F:protein serine/threonine kinase activity"/>
    <property type="evidence" value="ECO:0007669"/>
    <property type="project" value="UniProtKB-KW"/>
</dbReference>
<feature type="transmembrane region" description="Helical" evidence="7">
    <location>
        <begin position="396"/>
        <end position="412"/>
    </location>
</feature>
<name>D6U5G5_KTERA</name>
<dbReference type="CDD" id="cd14014">
    <property type="entry name" value="STKc_PknB_like"/>
    <property type="match status" value="1"/>
</dbReference>
<keyword evidence="3 9" id="KW-0418">Kinase</keyword>
<dbReference type="eggNOG" id="COG0515">
    <property type="taxonomic scope" value="Bacteria"/>
</dbReference>
<dbReference type="Gene3D" id="3.30.200.20">
    <property type="entry name" value="Phosphorylase Kinase, domain 1"/>
    <property type="match status" value="1"/>
</dbReference>
<dbReference type="SUPFAM" id="SSF56112">
    <property type="entry name" value="Protein kinase-like (PK-like)"/>
    <property type="match status" value="1"/>
</dbReference>
<evidence type="ECO:0000256" key="1">
    <source>
        <dbReference type="ARBA" id="ARBA00022679"/>
    </source>
</evidence>
<sequence length="564" mass="61913">MANLIGKQLGNYTLTQLLGQGGFAEVYLGEHVYLKTSAAIKVLHAQLSGQDDTESFQREAQTVARLVHPNIIRVLDFGIAEQVPFLVMDYASKGTLRQRYPRGTRLPLTTILPYVQQATSALQYAHDERLIHRDIKPENMLLGQQGDVLLSDFGIALVSQSSRNQNTQDVVGTVAYMSPEQIQGKPRPASDQYSLAIVVYEWLTGERPFNGTFTELCTQHMFATLPPLREKVANISPHVEEVITTALAKDYHQRFGSVKAFANALEQASQGQPPTSVSSPDHPTLLAQPNQPYIAAQSGQHVPYQVRATMPPSAQLQNVTPPAAFMPPNNLRPQGPGAQGQPNNPYAHQAQGAKHQQVQESRPSAWGLTSRQLVAMLIGAPLCAIMGYVVSKTPRSLSTFVFAFSFALVYFFGTKYGPWVGMVTSLAAAIVEYFFIFILYPHLSLYEFCMFYMLLGFVASLAFLRTRGHYRSVGPIAFAVGTSFAGLALFVVGTNFAAQVHENILLGYPRLNSNILFLIGQVVRNVTAQVTHITGYVRSGLIGLVLLVMALLISNLFGKPSNAR</sequence>
<keyword evidence="7" id="KW-0812">Transmembrane</keyword>
<keyword evidence="4 5" id="KW-0067">ATP-binding</keyword>
<accession>D6U5G5</accession>
<proteinExistence type="predicted"/>
<organism evidence="9 10">
    <name type="scientific">Ktedonobacter racemifer DSM 44963</name>
    <dbReference type="NCBI Taxonomy" id="485913"/>
    <lineage>
        <taxon>Bacteria</taxon>
        <taxon>Bacillati</taxon>
        <taxon>Chloroflexota</taxon>
        <taxon>Ktedonobacteria</taxon>
        <taxon>Ktedonobacterales</taxon>
        <taxon>Ktedonobacteraceae</taxon>
        <taxon>Ktedonobacter</taxon>
    </lineage>
</organism>
<reference evidence="9 10" key="1">
    <citation type="journal article" date="2011" name="Stand. Genomic Sci.">
        <title>Non-contiguous finished genome sequence and contextual data of the filamentous soil bacterium Ktedonobacter racemifer type strain (SOSP1-21).</title>
        <authorList>
            <person name="Chang Y.J."/>
            <person name="Land M."/>
            <person name="Hauser L."/>
            <person name="Chertkov O."/>
            <person name="Del Rio T.G."/>
            <person name="Nolan M."/>
            <person name="Copeland A."/>
            <person name="Tice H."/>
            <person name="Cheng J.F."/>
            <person name="Lucas S."/>
            <person name="Han C."/>
            <person name="Goodwin L."/>
            <person name="Pitluck S."/>
            <person name="Ivanova N."/>
            <person name="Ovchinikova G."/>
            <person name="Pati A."/>
            <person name="Chen A."/>
            <person name="Palaniappan K."/>
            <person name="Mavromatis K."/>
            <person name="Liolios K."/>
            <person name="Brettin T."/>
            <person name="Fiebig A."/>
            <person name="Rohde M."/>
            <person name="Abt B."/>
            <person name="Goker M."/>
            <person name="Detter J.C."/>
            <person name="Woyke T."/>
            <person name="Bristow J."/>
            <person name="Eisen J.A."/>
            <person name="Markowitz V."/>
            <person name="Hugenholtz P."/>
            <person name="Kyrpides N.C."/>
            <person name="Klenk H.P."/>
            <person name="Lapidus A."/>
        </authorList>
    </citation>
    <scope>NUCLEOTIDE SEQUENCE [LARGE SCALE GENOMIC DNA]</scope>
    <source>
        <strain evidence="10">DSM 44963</strain>
    </source>
</reference>
<comment type="caution">
    <text evidence="9">The sequence shown here is derived from an EMBL/GenBank/DDBJ whole genome shotgun (WGS) entry which is preliminary data.</text>
</comment>
<keyword evidence="9" id="KW-0723">Serine/threonine-protein kinase</keyword>
<feature type="transmembrane region" description="Helical" evidence="7">
    <location>
        <begin position="445"/>
        <end position="464"/>
    </location>
</feature>
<dbReference type="GO" id="GO:0005524">
    <property type="term" value="F:ATP binding"/>
    <property type="evidence" value="ECO:0007669"/>
    <property type="project" value="UniProtKB-UniRule"/>
</dbReference>
<dbReference type="EMBL" id="ADVG01000004">
    <property type="protein sequence ID" value="EFH81745.1"/>
    <property type="molecule type" value="Genomic_DNA"/>
</dbReference>
<dbReference type="STRING" id="485913.Krac_2492"/>
<feature type="transmembrane region" description="Helical" evidence="7">
    <location>
        <begin position="419"/>
        <end position="439"/>
    </location>
</feature>
<protein>
    <submittedName>
        <fullName evidence="9">Serine/threonine protein kinase</fullName>
    </submittedName>
</protein>
<feature type="region of interest" description="Disordered" evidence="6">
    <location>
        <begin position="331"/>
        <end position="350"/>
    </location>
</feature>
<dbReference type="PROSITE" id="PS00107">
    <property type="entry name" value="PROTEIN_KINASE_ATP"/>
    <property type="match status" value="1"/>
</dbReference>
<dbReference type="PROSITE" id="PS50011">
    <property type="entry name" value="PROTEIN_KINASE_DOM"/>
    <property type="match status" value="1"/>
</dbReference>
<dbReference type="Gene3D" id="1.10.510.10">
    <property type="entry name" value="Transferase(Phosphotransferase) domain 1"/>
    <property type="match status" value="1"/>
</dbReference>
<dbReference type="PROSITE" id="PS00108">
    <property type="entry name" value="PROTEIN_KINASE_ST"/>
    <property type="match status" value="1"/>
</dbReference>
<feature type="transmembrane region" description="Helical" evidence="7">
    <location>
        <begin position="373"/>
        <end position="390"/>
    </location>
</feature>
<feature type="binding site" evidence="5">
    <location>
        <position position="41"/>
    </location>
    <ligand>
        <name>ATP</name>
        <dbReference type="ChEBI" id="CHEBI:30616"/>
    </ligand>
</feature>
<dbReference type="Proteomes" id="UP000004508">
    <property type="component" value="Unassembled WGS sequence"/>
</dbReference>
<dbReference type="OrthoDB" id="9814968at2"/>
<feature type="domain" description="Protein kinase" evidence="8">
    <location>
        <begin position="12"/>
        <end position="285"/>
    </location>
</feature>
<keyword evidence="7" id="KW-1133">Transmembrane helix</keyword>
<feature type="transmembrane region" description="Helical" evidence="7">
    <location>
        <begin position="476"/>
        <end position="498"/>
    </location>
</feature>
<dbReference type="InterPro" id="IPR017441">
    <property type="entry name" value="Protein_kinase_ATP_BS"/>
</dbReference>
<dbReference type="InParanoid" id="D6U5G5"/>
<dbReference type="InterPro" id="IPR011009">
    <property type="entry name" value="Kinase-like_dom_sf"/>
</dbReference>
<dbReference type="RefSeq" id="WP_007919292.1">
    <property type="nucleotide sequence ID" value="NZ_ADVG01000004.1"/>
</dbReference>
<evidence type="ECO:0000256" key="7">
    <source>
        <dbReference type="SAM" id="Phobius"/>
    </source>
</evidence>
<gene>
    <name evidence="9" type="ORF">Krac_2492</name>
</gene>
<keyword evidence="2 5" id="KW-0547">Nucleotide-binding</keyword>
<evidence type="ECO:0000256" key="6">
    <source>
        <dbReference type="SAM" id="MobiDB-lite"/>
    </source>
</evidence>
<keyword evidence="7" id="KW-0472">Membrane</keyword>
<dbReference type="PANTHER" id="PTHR43289">
    <property type="entry name" value="MITOGEN-ACTIVATED PROTEIN KINASE KINASE KINASE 20-RELATED"/>
    <property type="match status" value="1"/>
</dbReference>